<evidence type="ECO:0000256" key="3">
    <source>
        <dbReference type="ARBA" id="ARBA00022692"/>
    </source>
</evidence>
<feature type="transmembrane region" description="Helical" evidence="6">
    <location>
        <begin position="248"/>
        <end position="272"/>
    </location>
</feature>
<organism evidence="7 8">
    <name type="scientific">Syntrophaceticus schinkii</name>
    <dbReference type="NCBI Taxonomy" id="499207"/>
    <lineage>
        <taxon>Bacteria</taxon>
        <taxon>Bacillati</taxon>
        <taxon>Bacillota</taxon>
        <taxon>Clostridia</taxon>
        <taxon>Thermoanaerobacterales</taxon>
        <taxon>Thermoanaerobacterales Family III. Incertae Sedis</taxon>
        <taxon>Syntrophaceticus</taxon>
    </lineage>
</organism>
<evidence type="ECO:0000256" key="1">
    <source>
        <dbReference type="ARBA" id="ARBA00004141"/>
    </source>
</evidence>
<dbReference type="GO" id="GO:0005886">
    <property type="term" value="C:plasma membrane"/>
    <property type="evidence" value="ECO:0007669"/>
    <property type="project" value="TreeGrafter"/>
</dbReference>
<comment type="subcellular location">
    <subcellularLocation>
        <location evidence="1">Membrane</location>
        <topology evidence="1">Multi-pass membrane protein</topology>
    </subcellularLocation>
</comment>
<feature type="transmembrane region" description="Helical" evidence="6">
    <location>
        <begin position="356"/>
        <end position="378"/>
    </location>
</feature>
<dbReference type="OrthoDB" id="383955at2"/>
<feature type="transmembrane region" description="Helical" evidence="6">
    <location>
        <begin position="330"/>
        <end position="350"/>
    </location>
</feature>
<sequence length="484" mass="53034">MSNQMDQVDNDVYFGIIPLMRKDKIYSFWDIFLITSGFAIATWCYVQGGYCATLLGIKSVILNTFFSITLAALFVVAAALVATRLGTDLWVYQRAVYGHIGVNIFLIVLFTAAWGWYSINAQVFGSSMSKLLAAFGVNVSPSVVTLLSLLCVAGGFYIAIKGPIAVRIATWIMVPSLFLVGLVIVIMVFTQYSWPELLAMKPINAGLYNTPRETFMMIAEWNIAFVFAWFPSLGALPRLVKTEREGYWGTIAGFGIVMALFICIGAITGLIMSQSGILSSDPTDWLIALGGAKLGLIALFLIGVANISTAAAGTYTLCLSTKIIKPEISYLKVAAIWGIWCCILTIWGGAWTYYPVFLALMGVTAAPGVGLIVMDYFIVRKSKISMKSLYRVDGDNSFVYTRGFNLVGVTSLIIGIAVYFLVYDPVNAVARLPIFNYTTAALLSAAVAMLTYYVASKIPAVRKYLKLERDEEQQVVNPELELEV</sequence>
<dbReference type="AlphaFoldDB" id="A0A0B7MLY7"/>
<gene>
    <name evidence="7" type="ORF">SSCH_320013</name>
</gene>
<evidence type="ECO:0000256" key="2">
    <source>
        <dbReference type="ARBA" id="ARBA00008974"/>
    </source>
</evidence>
<evidence type="ECO:0000313" key="7">
    <source>
        <dbReference type="EMBL" id="CEO88981.1"/>
    </source>
</evidence>
<reference evidence="8" key="1">
    <citation type="submission" date="2015-01" db="EMBL/GenBank/DDBJ databases">
        <authorList>
            <person name="Manzoor Shahid"/>
            <person name="Zubair Saima"/>
        </authorList>
    </citation>
    <scope>NUCLEOTIDE SEQUENCE [LARGE SCALE GENOMIC DNA]</scope>
    <source>
        <strain evidence="8">Sp3</strain>
    </source>
</reference>
<evidence type="ECO:0000256" key="6">
    <source>
        <dbReference type="SAM" id="Phobius"/>
    </source>
</evidence>
<dbReference type="InterPro" id="IPR001248">
    <property type="entry name" value="Pur-cyt_permease"/>
</dbReference>
<evidence type="ECO:0008006" key="9">
    <source>
        <dbReference type="Google" id="ProtNLM"/>
    </source>
</evidence>
<dbReference type="PANTHER" id="PTHR30569:SF0">
    <property type="entry name" value="CYTOSINE PERMEASE"/>
    <property type="match status" value="1"/>
</dbReference>
<evidence type="ECO:0000256" key="4">
    <source>
        <dbReference type="ARBA" id="ARBA00022989"/>
    </source>
</evidence>
<feature type="transmembrane region" description="Helical" evidence="6">
    <location>
        <begin position="139"/>
        <end position="160"/>
    </location>
</feature>
<feature type="transmembrane region" description="Helical" evidence="6">
    <location>
        <begin position="60"/>
        <end position="83"/>
    </location>
</feature>
<accession>A0A0B7MLY7</accession>
<dbReference type="EMBL" id="CDRZ01000228">
    <property type="protein sequence ID" value="CEO88981.1"/>
    <property type="molecule type" value="Genomic_DNA"/>
</dbReference>
<dbReference type="PANTHER" id="PTHR30569">
    <property type="entry name" value="CYTOSINE TRANSPORTER CODB"/>
    <property type="match status" value="1"/>
</dbReference>
<dbReference type="RefSeq" id="WP_044665030.1">
    <property type="nucleotide sequence ID" value="NZ_CDRZ01000228.1"/>
</dbReference>
<name>A0A0B7MLY7_9FIRM</name>
<feature type="transmembrane region" description="Helical" evidence="6">
    <location>
        <begin position="434"/>
        <end position="455"/>
    </location>
</feature>
<keyword evidence="4 6" id="KW-1133">Transmembrane helix</keyword>
<evidence type="ECO:0000313" key="8">
    <source>
        <dbReference type="Proteomes" id="UP000046155"/>
    </source>
</evidence>
<dbReference type="GO" id="GO:0015209">
    <property type="term" value="F:cytosine transmembrane transporter activity"/>
    <property type="evidence" value="ECO:0007669"/>
    <property type="project" value="InterPro"/>
</dbReference>
<feature type="transmembrane region" description="Helical" evidence="6">
    <location>
        <begin position="214"/>
        <end position="236"/>
    </location>
</feature>
<comment type="similarity">
    <text evidence="2">Belongs to the purine-cytosine permease (2.A.39) family.</text>
</comment>
<keyword evidence="3 6" id="KW-0812">Transmembrane</keyword>
<feature type="transmembrane region" description="Helical" evidence="6">
    <location>
        <begin position="292"/>
        <end position="318"/>
    </location>
</feature>
<keyword evidence="5 6" id="KW-0472">Membrane</keyword>
<proteinExistence type="inferred from homology"/>
<feature type="transmembrane region" description="Helical" evidence="6">
    <location>
        <begin position="95"/>
        <end position="119"/>
    </location>
</feature>
<dbReference type="Proteomes" id="UP000046155">
    <property type="component" value="Unassembled WGS sequence"/>
</dbReference>
<feature type="transmembrane region" description="Helical" evidence="6">
    <location>
        <begin position="172"/>
        <end position="194"/>
    </location>
</feature>
<protein>
    <recommendedName>
        <fullName evidence="9">Permease for cytosine/purines uracil thiamine allantoin</fullName>
    </recommendedName>
</protein>
<feature type="transmembrane region" description="Helical" evidence="6">
    <location>
        <begin position="399"/>
        <end position="422"/>
    </location>
</feature>
<evidence type="ECO:0000256" key="5">
    <source>
        <dbReference type="ARBA" id="ARBA00023136"/>
    </source>
</evidence>
<feature type="transmembrane region" description="Helical" evidence="6">
    <location>
        <begin position="28"/>
        <end position="48"/>
    </location>
</feature>
<dbReference type="Pfam" id="PF02133">
    <property type="entry name" value="Transp_cyt_pur"/>
    <property type="match status" value="1"/>
</dbReference>
<dbReference type="Gene3D" id="1.10.4160.10">
    <property type="entry name" value="Hydantoin permease"/>
    <property type="match status" value="1"/>
</dbReference>
<dbReference type="InterPro" id="IPR030191">
    <property type="entry name" value="CodB"/>
</dbReference>
<keyword evidence="8" id="KW-1185">Reference proteome</keyword>